<dbReference type="HAMAP" id="MF_00014">
    <property type="entry name" value="Ribosome_mat_RimM"/>
    <property type="match status" value="1"/>
</dbReference>
<dbReference type="Pfam" id="PF24986">
    <property type="entry name" value="PRC_RimM"/>
    <property type="match status" value="1"/>
</dbReference>
<evidence type="ECO:0000313" key="9">
    <source>
        <dbReference type="Proteomes" id="UP000676506"/>
    </source>
</evidence>
<dbReference type="Gene3D" id="2.40.30.60">
    <property type="entry name" value="RimM"/>
    <property type="match status" value="1"/>
</dbReference>
<dbReference type="InterPro" id="IPR011961">
    <property type="entry name" value="RimM"/>
</dbReference>
<comment type="function">
    <text evidence="5">An accessory protein needed during the final step in the assembly of 30S ribosomal subunit, possibly for assembly of the head region. Essential for efficient processing of 16S rRNA. May be needed both before and after RbfA during the maturation of 16S rRNA. It has affinity for free ribosomal 30S subunits but not for 70S ribosomes.</text>
</comment>
<evidence type="ECO:0000256" key="4">
    <source>
        <dbReference type="ARBA" id="ARBA00023186"/>
    </source>
</evidence>
<dbReference type="PANTHER" id="PTHR33692:SF1">
    <property type="entry name" value="RIBOSOME MATURATION FACTOR RIMM"/>
    <property type="match status" value="1"/>
</dbReference>
<dbReference type="PANTHER" id="PTHR33692">
    <property type="entry name" value="RIBOSOME MATURATION FACTOR RIMM"/>
    <property type="match status" value="1"/>
</dbReference>
<dbReference type="EMBL" id="CP072648">
    <property type="protein sequence ID" value="QUW02390.1"/>
    <property type="molecule type" value="Genomic_DNA"/>
</dbReference>
<gene>
    <name evidence="5 8" type="primary">rimM</name>
    <name evidence="8" type="ORF">J8C06_08490</name>
</gene>
<comment type="subunit">
    <text evidence="5">Binds ribosomal protein uS19.</text>
</comment>
<evidence type="ECO:0000256" key="5">
    <source>
        <dbReference type="HAMAP-Rule" id="MF_00014"/>
    </source>
</evidence>
<dbReference type="NCBIfam" id="TIGR02273">
    <property type="entry name" value="16S_RimM"/>
    <property type="match status" value="1"/>
</dbReference>
<comment type="similarity">
    <text evidence="5">Belongs to the RimM family.</text>
</comment>
<keyword evidence="2 5" id="KW-0690">Ribosome biogenesis</keyword>
<dbReference type="SUPFAM" id="SSF50447">
    <property type="entry name" value="Translation proteins"/>
    <property type="match status" value="1"/>
</dbReference>
<name>A0ABX8BA11_9BACT</name>
<dbReference type="Gene3D" id="2.30.30.240">
    <property type="entry name" value="PRC-barrel domain"/>
    <property type="match status" value="1"/>
</dbReference>
<dbReference type="RefSeq" id="WP_211428280.1">
    <property type="nucleotide sequence ID" value="NZ_CP072648.1"/>
</dbReference>
<feature type="domain" description="RimM N-terminal" evidence="6">
    <location>
        <begin position="18"/>
        <end position="98"/>
    </location>
</feature>
<dbReference type="InterPro" id="IPR009000">
    <property type="entry name" value="Transl_B-barrel_sf"/>
</dbReference>
<evidence type="ECO:0000313" key="8">
    <source>
        <dbReference type="EMBL" id="QUW02390.1"/>
    </source>
</evidence>
<proteinExistence type="inferred from homology"/>
<dbReference type="InterPro" id="IPR002676">
    <property type="entry name" value="RimM_N"/>
</dbReference>
<reference evidence="8 9" key="1">
    <citation type="submission" date="2021-03" db="EMBL/GenBank/DDBJ databases">
        <title>Genomic and phenotypic characterization of Chloracidobacterium isolates provides evidence for multiple species.</title>
        <authorList>
            <person name="Saini M.K."/>
            <person name="Costas A.M.G."/>
            <person name="Tank M."/>
            <person name="Bryant D.A."/>
        </authorList>
    </citation>
    <scope>NUCLEOTIDE SEQUENCE [LARGE SCALE GENOMIC DNA]</scope>
    <source>
        <strain evidence="8 9">BV2-C</strain>
    </source>
</reference>
<evidence type="ECO:0000256" key="2">
    <source>
        <dbReference type="ARBA" id="ARBA00022517"/>
    </source>
</evidence>
<sequence length="184" mass="20117">MTLAMNQALPPSEELVTIAAIRRPRGLRGEVVAISLSDYPERFAAGLSVWLRPARGAARPAVIERAWFHKNNVILKFVGLNHINDVEPLTGCQVCVPLSARVTPPPDEFFYDDLIGCQVELMSGEGVGTVVDFAPYGGGVLVVERVHPDGQRQEHLVPFVRAICPDVDVTAKRIRIAPPEGLFD</sequence>
<dbReference type="InterPro" id="IPR056792">
    <property type="entry name" value="PRC_RimM"/>
</dbReference>
<dbReference type="InterPro" id="IPR011033">
    <property type="entry name" value="PRC_barrel-like_sf"/>
</dbReference>
<evidence type="ECO:0000259" key="7">
    <source>
        <dbReference type="Pfam" id="PF24986"/>
    </source>
</evidence>
<dbReference type="Pfam" id="PF01782">
    <property type="entry name" value="RimM"/>
    <property type="match status" value="1"/>
</dbReference>
<keyword evidence="9" id="KW-1185">Reference proteome</keyword>
<comment type="subcellular location">
    <subcellularLocation>
        <location evidence="5">Cytoplasm</location>
    </subcellularLocation>
</comment>
<keyword evidence="1 5" id="KW-0963">Cytoplasm</keyword>
<evidence type="ECO:0000256" key="3">
    <source>
        <dbReference type="ARBA" id="ARBA00022552"/>
    </source>
</evidence>
<feature type="domain" description="Ribosome maturation factor RimM PRC barrel" evidence="7">
    <location>
        <begin position="112"/>
        <end position="182"/>
    </location>
</feature>
<keyword evidence="4 5" id="KW-0143">Chaperone</keyword>
<comment type="domain">
    <text evidence="5">The PRC barrel domain binds ribosomal protein uS19.</text>
</comment>
<dbReference type="Proteomes" id="UP000676506">
    <property type="component" value="Chromosome 1"/>
</dbReference>
<keyword evidence="3 5" id="KW-0698">rRNA processing</keyword>
<evidence type="ECO:0000256" key="1">
    <source>
        <dbReference type="ARBA" id="ARBA00022490"/>
    </source>
</evidence>
<dbReference type="SUPFAM" id="SSF50346">
    <property type="entry name" value="PRC-barrel domain"/>
    <property type="match status" value="1"/>
</dbReference>
<accession>A0ABX8BA11</accession>
<protein>
    <recommendedName>
        <fullName evidence="5">Ribosome maturation factor RimM</fullName>
    </recommendedName>
</protein>
<organism evidence="8 9">
    <name type="scientific">Chloracidobacterium validum</name>
    <dbReference type="NCBI Taxonomy" id="2821543"/>
    <lineage>
        <taxon>Bacteria</taxon>
        <taxon>Pseudomonadati</taxon>
        <taxon>Acidobacteriota</taxon>
        <taxon>Terriglobia</taxon>
        <taxon>Terriglobales</taxon>
        <taxon>Acidobacteriaceae</taxon>
        <taxon>Chloracidobacterium</taxon>
    </lineage>
</organism>
<evidence type="ECO:0000259" key="6">
    <source>
        <dbReference type="Pfam" id="PF01782"/>
    </source>
</evidence>
<dbReference type="InterPro" id="IPR036976">
    <property type="entry name" value="RimM_N_sf"/>
</dbReference>